<reference evidence="1 2" key="1">
    <citation type="submission" date="2017-10" db="EMBL/GenBank/DDBJ databases">
        <title>Draft genome of Longibacter Salinarum.</title>
        <authorList>
            <person name="Goh K.M."/>
            <person name="Shamsir M.S."/>
            <person name="Lim S.W."/>
        </authorList>
    </citation>
    <scope>NUCLEOTIDE SEQUENCE [LARGE SCALE GENOMIC DNA]</scope>
    <source>
        <strain evidence="1 2">KCTC 52045</strain>
    </source>
</reference>
<gene>
    <name evidence="1" type="ORF">CRI94_01020</name>
</gene>
<organism evidence="1 2">
    <name type="scientific">Longibacter salinarum</name>
    <dbReference type="NCBI Taxonomy" id="1850348"/>
    <lineage>
        <taxon>Bacteria</taxon>
        <taxon>Pseudomonadati</taxon>
        <taxon>Rhodothermota</taxon>
        <taxon>Rhodothermia</taxon>
        <taxon>Rhodothermales</taxon>
        <taxon>Salisaetaceae</taxon>
        <taxon>Longibacter</taxon>
    </lineage>
</organism>
<protein>
    <submittedName>
        <fullName evidence="1">Uncharacterized protein</fullName>
    </submittedName>
</protein>
<dbReference type="Proteomes" id="UP000220102">
    <property type="component" value="Unassembled WGS sequence"/>
</dbReference>
<evidence type="ECO:0000313" key="1">
    <source>
        <dbReference type="EMBL" id="PEN14907.1"/>
    </source>
</evidence>
<keyword evidence="2" id="KW-1185">Reference proteome</keyword>
<dbReference type="AlphaFoldDB" id="A0A2A8D271"/>
<sequence length="74" mass="7976">MGPLSQDRGSEETVDLELTSVHAGKRHADVALININVRSAVIERCAGASRMCRSITVVMLIDSPLGTLSAERNR</sequence>
<dbReference type="EMBL" id="PDEQ01000001">
    <property type="protein sequence ID" value="PEN14907.1"/>
    <property type="molecule type" value="Genomic_DNA"/>
</dbReference>
<comment type="caution">
    <text evidence="1">The sequence shown here is derived from an EMBL/GenBank/DDBJ whole genome shotgun (WGS) entry which is preliminary data.</text>
</comment>
<proteinExistence type="predicted"/>
<name>A0A2A8D271_9BACT</name>
<accession>A0A2A8D271</accession>
<evidence type="ECO:0000313" key="2">
    <source>
        <dbReference type="Proteomes" id="UP000220102"/>
    </source>
</evidence>